<reference evidence="1" key="1">
    <citation type="submission" date="2020-10" db="EMBL/GenBank/DDBJ databases">
        <authorList>
            <person name="Gilroy R."/>
        </authorList>
    </citation>
    <scope>NUCLEOTIDE SEQUENCE</scope>
    <source>
        <strain evidence="1">CHK190-19873</strain>
    </source>
</reference>
<reference evidence="1" key="2">
    <citation type="journal article" date="2021" name="PeerJ">
        <title>Extensive microbial diversity within the chicken gut microbiome revealed by metagenomics and culture.</title>
        <authorList>
            <person name="Gilroy R."/>
            <person name="Ravi A."/>
            <person name="Getino M."/>
            <person name="Pursley I."/>
            <person name="Horton D.L."/>
            <person name="Alikhan N.F."/>
            <person name="Baker D."/>
            <person name="Gharbi K."/>
            <person name="Hall N."/>
            <person name="Watson M."/>
            <person name="Adriaenssens E.M."/>
            <person name="Foster-Nyarko E."/>
            <person name="Jarju S."/>
            <person name="Secka A."/>
            <person name="Antonio M."/>
            <person name="Oren A."/>
            <person name="Chaudhuri R.R."/>
            <person name="La Ragione R."/>
            <person name="Hildebrand F."/>
            <person name="Pallen M.J."/>
        </authorList>
    </citation>
    <scope>NUCLEOTIDE SEQUENCE</scope>
    <source>
        <strain evidence="1">CHK190-19873</strain>
    </source>
</reference>
<gene>
    <name evidence="1" type="ORF">IAB44_09925</name>
</gene>
<comment type="caution">
    <text evidence="1">The sequence shown here is derived from an EMBL/GenBank/DDBJ whole genome shotgun (WGS) entry which is preliminary data.</text>
</comment>
<dbReference type="AlphaFoldDB" id="A0A9D1JK43"/>
<name>A0A9D1JK43_9FIRM</name>
<evidence type="ECO:0000313" key="1">
    <source>
        <dbReference type="EMBL" id="HIS31846.1"/>
    </source>
</evidence>
<dbReference type="EMBL" id="DVIQ01000058">
    <property type="protein sequence ID" value="HIS31846.1"/>
    <property type="molecule type" value="Genomic_DNA"/>
</dbReference>
<evidence type="ECO:0000313" key="2">
    <source>
        <dbReference type="Proteomes" id="UP000823935"/>
    </source>
</evidence>
<organism evidence="1 2">
    <name type="scientific">Candidatus Limivivens intestinipullorum</name>
    <dbReference type="NCBI Taxonomy" id="2840858"/>
    <lineage>
        <taxon>Bacteria</taxon>
        <taxon>Bacillati</taxon>
        <taxon>Bacillota</taxon>
        <taxon>Clostridia</taxon>
        <taxon>Lachnospirales</taxon>
        <taxon>Lachnospiraceae</taxon>
        <taxon>Lachnospiraceae incertae sedis</taxon>
        <taxon>Candidatus Limivivens</taxon>
    </lineage>
</organism>
<accession>A0A9D1JK43</accession>
<sequence>MQVNKTAKTFLLLLLAVILAGSGVLVGLNWNRWFGPEAAPASSGEDIQAQVDTSAEEYTGDREVYQGQKNTDTIDIPGYDAINLKAEETEQAVNFYNPEQNTCYFRISLLLSDGTELWRSDLVKPGMAVYEITLNRTLEAGQYEDATLKYECFAMDDAQTPLNGSEIKLTLNVLE</sequence>
<proteinExistence type="predicted"/>
<dbReference type="Proteomes" id="UP000823935">
    <property type="component" value="Unassembled WGS sequence"/>
</dbReference>
<protein>
    <submittedName>
        <fullName evidence="1">tRNA (Uracil-5-)-methyltransferase</fullName>
    </submittedName>
</protein>